<sequence>MTEPQWVRHSIWWHVYPLGFVGADITGRERHPSADALGHPRTMRALIDWLDYIVDVGLNAIALGPIFRSATHGYDTLDFFDIDERLGTIDDFSALVSACHARGVRIMLDGVFNHVGRDFPCHESLTKATVFEGHEQLVELDHDNPAVADLVVDVMVHWADQGIDAWRLDAAYSVNPEFWATVLPRVRERHPQLYVVGEVLHGDYPDMVEASGMDSCTQYELWKAIWSGLLDRNMFELEWSLRRHNELLLRFVPWTFVGNHDVTRLASRLDDQRLLPHALVLLMTIGGTPAIYYGDEQAFRGIKEERVGGDDEIRPAFPAKAEDLAPFGWPIYRLTQRLVALRRQHPWLHRASSATVHLTNEEYAYRVEAEGHSLTIVLNLKPVAVTIPVPGPRLSAVVVGSAGSSAGFADAPDIPDVAGAARTADEGRASGDVVLGDVLRCDVTPDVVPRDVDLSHVDLSDVDLADDLHRCAVVDDGTAVVVPAYGWAICR</sequence>
<dbReference type="GO" id="GO:0005975">
    <property type="term" value="P:carbohydrate metabolic process"/>
    <property type="evidence" value="ECO:0007669"/>
    <property type="project" value="InterPro"/>
</dbReference>
<dbReference type="Pfam" id="PF00128">
    <property type="entry name" value="Alpha-amylase"/>
    <property type="match status" value="2"/>
</dbReference>
<evidence type="ECO:0000259" key="3">
    <source>
        <dbReference type="SMART" id="SM00642"/>
    </source>
</evidence>
<feature type="domain" description="Glycosyl hydrolase family 13 catalytic" evidence="3">
    <location>
        <begin position="14"/>
        <end position="342"/>
    </location>
</feature>
<protein>
    <submittedName>
        <fullName evidence="4">Cyclomaltodextrinase</fullName>
    </submittedName>
</protein>
<evidence type="ECO:0000313" key="5">
    <source>
        <dbReference type="Proteomes" id="UP000318297"/>
    </source>
</evidence>
<dbReference type="InterPro" id="IPR006047">
    <property type="entry name" value="GH13_cat_dom"/>
</dbReference>
<dbReference type="PANTHER" id="PTHR10357:SF210">
    <property type="entry name" value="MALTODEXTRIN GLUCOSIDASE"/>
    <property type="match status" value="1"/>
</dbReference>
<proteinExistence type="predicted"/>
<evidence type="ECO:0000256" key="1">
    <source>
        <dbReference type="ARBA" id="ARBA00022801"/>
    </source>
</evidence>
<dbReference type="SMART" id="SM00642">
    <property type="entry name" value="Aamy"/>
    <property type="match status" value="1"/>
</dbReference>
<dbReference type="RefSeq" id="WP_145227901.1">
    <property type="nucleotide sequence ID" value="NZ_VIVQ01000001.1"/>
</dbReference>
<name>A0A561ECP4_9MICO</name>
<reference evidence="4 5" key="1">
    <citation type="submission" date="2019-06" db="EMBL/GenBank/DDBJ databases">
        <title>Sequencing the genomes of 1000 actinobacteria strains.</title>
        <authorList>
            <person name="Klenk H.-P."/>
        </authorList>
    </citation>
    <scope>NUCLEOTIDE SEQUENCE [LARGE SCALE GENOMIC DNA]</scope>
    <source>
        <strain evidence="4 5">DSM 19560</strain>
    </source>
</reference>
<keyword evidence="1" id="KW-0378">Hydrolase</keyword>
<gene>
    <name evidence="4" type="ORF">BKA23_2199</name>
</gene>
<evidence type="ECO:0000313" key="4">
    <source>
        <dbReference type="EMBL" id="TWE13369.1"/>
    </source>
</evidence>
<dbReference type="Proteomes" id="UP000318297">
    <property type="component" value="Unassembled WGS sequence"/>
</dbReference>
<dbReference type="EMBL" id="VIVQ01000001">
    <property type="protein sequence ID" value="TWE13369.1"/>
    <property type="molecule type" value="Genomic_DNA"/>
</dbReference>
<dbReference type="InterPro" id="IPR017853">
    <property type="entry name" value="GH"/>
</dbReference>
<dbReference type="GO" id="GO:0016798">
    <property type="term" value="F:hydrolase activity, acting on glycosyl bonds"/>
    <property type="evidence" value="ECO:0007669"/>
    <property type="project" value="UniProtKB-KW"/>
</dbReference>
<dbReference type="SUPFAM" id="SSF51445">
    <property type="entry name" value="(Trans)glycosidases"/>
    <property type="match status" value="1"/>
</dbReference>
<organism evidence="4 5">
    <name type="scientific">Rudaeicoccus suwonensis</name>
    <dbReference type="NCBI Taxonomy" id="657409"/>
    <lineage>
        <taxon>Bacteria</taxon>
        <taxon>Bacillati</taxon>
        <taxon>Actinomycetota</taxon>
        <taxon>Actinomycetes</taxon>
        <taxon>Micrococcales</taxon>
        <taxon>Dermacoccaceae</taxon>
        <taxon>Rudaeicoccus</taxon>
    </lineage>
</organism>
<keyword evidence="2" id="KW-0326">Glycosidase</keyword>
<dbReference type="AlphaFoldDB" id="A0A561ECP4"/>
<dbReference type="PANTHER" id="PTHR10357">
    <property type="entry name" value="ALPHA-AMYLASE FAMILY MEMBER"/>
    <property type="match status" value="1"/>
</dbReference>
<keyword evidence="5" id="KW-1185">Reference proteome</keyword>
<evidence type="ECO:0000256" key="2">
    <source>
        <dbReference type="ARBA" id="ARBA00023295"/>
    </source>
</evidence>
<dbReference type="Gene3D" id="3.20.20.80">
    <property type="entry name" value="Glycosidases"/>
    <property type="match status" value="1"/>
</dbReference>
<dbReference type="OrthoDB" id="9802433at2"/>
<comment type="caution">
    <text evidence="4">The sequence shown here is derived from an EMBL/GenBank/DDBJ whole genome shotgun (WGS) entry which is preliminary data.</text>
</comment>
<dbReference type="CDD" id="cd11354">
    <property type="entry name" value="AmyAc_bac_CMD_like"/>
    <property type="match status" value="1"/>
</dbReference>
<accession>A0A561ECP4</accession>